<protein>
    <recommendedName>
        <fullName evidence="6">DUF668 domain-containing protein</fullName>
    </recommendedName>
</protein>
<feature type="compositionally biased region" description="Polar residues" evidence="1">
    <location>
        <begin position="200"/>
        <end position="211"/>
    </location>
</feature>
<feature type="domain" description="DUF3475" evidence="3">
    <location>
        <begin position="247"/>
        <end position="303"/>
    </location>
</feature>
<organism evidence="4 5">
    <name type="scientific">Aegilops tauschii subsp. strangulata</name>
    <name type="common">Goatgrass</name>
    <dbReference type="NCBI Taxonomy" id="200361"/>
    <lineage>
        <taxon>Eukaryota</taxon>
        <taxon>Viridiplantae</taxon>
        <taxon>Streptophyta</taxon>
        <taxon>Embryophyta</taxon>
        <taxon>Tracheophyta</taxon>
        <taxon>Spermatophyta</taxon>
        <taxon>Magnoliopsida</taxon>
        <taxon>Liliopsida</taxon>
        <taxon>Poales</taxon>
        <taxon>Poaceae</taxon>
        <taxon>BOP clade</taxon>
        <taxon>Pooideae</taxon>
        <taxon>Triticodae</taxon>
        <taxon>Triticeae</taxon>
        <taxon>Triticinae</taxon>
        <taxon>Aegilops</taxon>
    </lineage>
</organism>
<dbReference type="InterPro" id="IPR045021">
    <property type="entry name" value="PSI1/2/3"/>
</dbReference>
<dbReference type="InterPro" id="IPR007700">
    <property type="entry name" value="DUF668"/>
</dbReference>
<dbReference type="Proteomes" id="UP000015105">
    <property type="component" value="Chromosome 4D"/>
</dbReference>
<evidence type="ECO:0000259" key="2">
    <source>
        <dbReference type="Pfam" id="PF05003"/>
    </source>
</evidence>
<feature type="region of interest" description="Disordered" evidence="1">
    <location>
        <begin position="128"/>
        <end position="230"/>
    </location>
</feature>
<feature type="region of interest" description="Disordered" evidence="1">
    <location>
        <begin position="623"/>
        <end position="648"/>
    </location>
</feature>
<name>A0A453HI86_AEGTS</name>
<proteinExistence type="predicted"/>
<dbReference type="GO" id="GO:0045927">
    <property type="term" value="P:positive regulation of growth"/>
    <property type="evidence" value="ECO:0007669"/>
    <property type="project" value="InterPro"/>
</dbReference>
<sequence>VVSSTNHASTTPPTNQTLVPLNKLIPSRGYHYHLNTALRYASEGIHKMRLQSGKKPSSPSPCIDDDQPCKEYNGASRTIILNGRIGGSPLKTATCRRNCGVLSSFLIGLRKMGWLCCSGRLALGSLSSSDQETSACHEEEGEEKKKQQQQQQPPKLQSVGMGNKRSRKTAPEIAGEGGKGVRPPPLAAKETTLSDKGKSKASQTDMFSSKTFRAESGKSPGTSSTPKTAVSRIRSCIAAKETRTIEIMAFEVANTIGKGYNLMKFLSEQSMRNLKSAVLQSQGVRCLVSDDCNKLLALVGAEKREEFKEFATDVARYGNLCRDPKWHNLDQHFSRLESEPTHQKYSKEAAASSMQYLMALAEQTVQLYHGMRRFDISEEIYKKNYQEHMEGQEDQFCSIQSLSNAVEIERKFVKDLKKQTLWMKKMEHVVEKLVCVVHFLRLEIKNVFKKYEDESVEVKGTIQLTLGSADLALHYANIIFKIKSLALFVPSIPKSGVDSLYQALPPCVRSAIQTKLKCHEYKEKRTVEQLTYDMNKTMKWLLPMAESTIRVGRRMLGEWQDQGEPNGTNGRKALKIQTLYHADKEKTEHYILEMVLALHYLVCAINARLDKFLNSTSDRSEMQEASNSVSTSHSGPASPFHHGRDSPRIPISMITVQDSIQR</sequence>
<dbReference type="PANTHER" id="PTHR31730:SF31">
    <property type="entry name" value="DUF668 DOMAIN-CONTAINING PROTEIN"/>
    <property type="match status" value="1"/>
</dbReference>
<evidence type="ECO:0000256" key="1">
    <source>
        <dbReference type="SAM" id="MobiDB-lite"/>
    </source>
</evidence>
<dbReference type="InterPro" id="IPR021864">
    <property type="entry name" value="DUF3475"/>
</dbReference>
<feature type="compositionally biased region" description="Basic and acidic residues" evidence="1">
    <location>
        <begin position="135"/>
        <end position="146"/>
    </location>
</feature>
<reference evidence="4" key="3">
    <citation type="journal article" date="2017" name="Nature">
        <title>Genome sequence of the progenitor of the wheat D genome Aegilops tauschii.</title>
        <authorList>
            <person name="Luo M.C."/>
            <person name="Gu Y.Q."/>
            <person name="Puiu D."/>
            <person name="Wang H."/>
            <person name="Twardziok S.O."/>
            <person name="Deal K.R."/>
            <person name="Huo N."/>
            <person name="Zhu T."/>
            <person name="Wang L."/>
            <person name="Wang Y."/>
            <person name="McGuire P.E."/>
            <person name="Liu S."/>
            <person name="Long H."/>
            <person name="Ramasamy R.K."/>
            <person name="Rodriguez J.C."/>
            <person name="Van S.L."/>
            <person name="Yuan L."/>
            <person name="Wang Z."/>
            <person name="Xia Z."/>
            <person name="Xiao L."/>
            <person name="Anderson O.D."/>
            <person name="Ouyang S."/>
            <person name="Liang Y."/>
            <person name="Zimin A.V."/>
            <person name="Pertea G."/>
            <person name="Qi P."/>
            <person name="Bennetzen J.L."/>
            <person name="Dai X."/>
            <person name="Dawson M.W."/>
            <person name="Muller H.G."/>
            <person name="Kugler K."/>
            <person name="Rivarola-Duarte L."/>
            <person name="Spannagl M."/>
            <person name="Mayer K.F.X."/>
            <person name="Lu F.H."/>
            <person name="Bevan M.W."/>
            <person name="Leroy P."/>
            <person name="Li P."/>
            <person name="You F.M."/>
            <person name="Sun Q."/>
            <person name="Liu Z."/>
            <person name="Lyons E."/>
            <person name="Wicker T."/>
            <person name="Salzberg S.L."/>
            <person name="Devos K.M."/>
            <person name="Dvorak J."/>
        </authorList>
    </citation>
    <scope>NUCLEOTIDE SEQUENCE [LARGE SCALE GENOMIC DNA]</scope>
    <source>
        <strain evidence="4">cv. AL8/78</strain>
    </source>
</reference>
<dbReference type="STRING" id="200361.A0A453HI86"/>
<dbReference type="EnsemblPlants" id="AET4Gv20197600.2">
    <property type="protein sequence ID" value="AET4Gv20197600.2"/>
    <property type="gene ID" value="AET4Gv20197600"/>
</dbReference>
<dbReference type="AlphaFoldDB" id="A0A453HI86"/>
<reference evidence="4" key="5">
    <citation type="journal article" date="2021" name="G3 (Bethesda)">
        <title>Aegilops tauschii genome assembly Aet v5.0 features greater sequence contiguity and improved annotation.</title>
        <authorList>
            <person name="Wang L."/>
            <person name="Zhu T."/>
            <person name="Rodriguez J.C."/>
            <person name="Deal K.R."/>
            <person name="Dubcovsky J."/>
            <person name="McGuire P.E."/>
            <person name="Lux T."/>
            <person name="Spannagl M."/>
            <person name="Mayer K.F.X."/>
            <person name="Baldrich P."/>
            <person name="Meyers B.C."/>
            <person name="Huo N."/>
            <person name="Gu Y.Q."/>
            <person name="Zhou H."/>
            <person name="Devos K.M."/>
            <person name="Bennetzen J.L."/>
            <person name="Unver T."/>
            <person name="Budak H."/>
            <person name="Gulick P.J."/>
            <person name="Galiba G."/>
            <person name="Kalapos B."/>
            <person name="Nelson D.R."/>
            <person name="Li P."/>
            <person name="You F.M."/>
            <person name="Luo M.C."/>
            <person name="Dvorak J."/>
        </authorList>
    </citation>
    <scope>NUCLEOTIDE SEQUENCE [LARGE SCALE GENOMIC DNA]</scope>
    <source>
        <strain evidence="4">cv. AL8/78</strain>
    </source>
</reference>
<evidence type="ECO:0000313" key="5">
    <source>
        <dbReference type="Proteomes" id="UP000015105"/>
    </source>
</evidence>
<keyword evidence="5" id="KW-1185">Reference proteome</keyword>
<reference evidence="4" key="4">
    <citation type="submission" date="2019-03" db="UniProtKB">
        <authorList>
            <consortium name="EnsemblPlants"/>
        </authorList>
    </citation>
    <scope>IDENTIFICATION</scope>
</reference>
<evidence type="ECO:0000259" key="3">
    <source>
        <dbReference type="Pfam" id="PF11961"/>
    </source>
</evidence>
<dbReference type="Pfam" id="PF11961">
    <property type="entry name" value="DUF3475"/>
    <property type="match status" value="1"/>
</dbReference>
<reference evidence="5" key="1">
    <citation type="journal article" date="2014" name="Science">
        <title>Ancient hybridizations among the ancestral genomes of bread wheat.</title>
        <authorList>
            <consortium name="International Wheat Genome Sequencing Consortium,"/>
            <person name="Marcussen T."/>
            <person name="Sandve S.R."/>
            <person name="Heier L."/>
            <person name="Spannagl M."/>
            <person name="Pfeifer M."/>
            <person name="Jakobsen K.S."/>
            <person name="Wulff B.B."/>
            <person name="Steuernagel B."/>
            <person name="Mayer K.F."/>
            <person name="Olsen O.A."/>
        </authorList>
    </citation>
    <scope>NUCLEOTIDE SEQUENCE [LARGE SCALE GENOMIC DNA]</scope>
    <source>
        <strain evidence="5">cv. AL8/78</strain>
    </source>
</reference>
<feature type="compositionally biased region" description="Polar residues" evidence="1">
    <location>
        <begin position="623"/>
        <end position="635"/>
    </location>
</feature>
<dbReference type="Gramene" id="AET4Gv20197600.2">
    <property type="protein sequence ID" value="AET4Gv20197600.2"/>
    <property type="gene ID" value="AET4Gv20197600"/>
</dbReference>
<feature type="compositionally biased region" description="Polar residues" evidence="1">
    <location>
        <begin position="219"/>
        <end position="228"/>
    </location>
</feature>
<accession>A0A453HI86</accession>
<evidence type="ECO:0008006" key="6">
    <source>
        <dbReference type="Google" id="ProtNLM"/>
    </source>
</evidence>
<dbReference type="PANTHER" id="PTHR31730">
    <property type="entry name" value="OS01G0873900 PROTEIN"/>
    <property type="match status" value="1"/>
</dbReference>
<evidence type="ECO:0000313" key="4">
    <source>
        <dbReference type="EnsemblPlants" id="AET4Gv20197600.2"/>
    </source>
</evidence>
<feature type="domain" description="DUF668" evidence="2">
    <location>
        <begin position="465"/>
        <end position="550"/>
    </location>
</feature>
<reference evidence="5" key="2">
    <citation type="journal article" date="2017" name="Nat. Plants">
        <title>The Aegilops tauschii genome reveals multiple impacts of transposons.</title>
        <authorList>
            <person name="Zhao G."/>
            <person name="Zou C."/>
            <person name="Li K."/>
            <person name="Wang K."/>
            <person name="Li T."/>
            <person name="Gao L."/>
            <person name="Zhang X."/>
            <person name="Wang H."/>
            <person name="Yang Z."/>
            <person name="Liu X."/>
            <person name="Jiang W."/>
            <person name="Mao L."/>
            <person name="Kong X."/>
            <person name="Jiao Y."/>
            <person name="Jia J."/>
        </authorList>
    </citation>
    <scope>NUCLEOTIDE SEQUENCE [LARGE SCALE GENOMIC DNA]</scope>
    <source>
        <strain evidence="5">cv. AL8/78</strain>
    </source>
</reference>
<dbReference type="Pfam" id="PF05003">
    <property type="entry name" value="DUF668"/>
    <property type="match status" value="1"/>
</dbReference>